<keyword evidence="2" id="KW-0472">Membrane</keyword>
<dbReference type="InterPro" id="IPR044750">
    <property type="entry name" value="C2_SRC2/BAP"/>
</dbReference>
<dbReference type="AlphaFoldDB" id="A0A5N6NWD3"/>
<dbReference type="Pfam" id="PF00168">
    <property type="entry name" value="C2"/>
    <property type="match status" value="1"/>
</dbReference>
<comment type="caution">
    <text evidence="4">The sequence shown here is derived from an EMBL/GenBank/DDBJ whole genome shotgun (WGS) entry which is preliminary data.</text>
</comment>
<dbReference type="Gene3D" id="2.60.40.150">
    <property type="entry name" value="C2 domain"/>
    <property type="match status" value="1"/>
</dbReference>
<dbReference type="OrthoDB" id="270970at2759"/>
<feature type="domain" description="C2" evidence="3">
    <location>
        <begin position="1"/>
        <end position="109"/>
    </location>
</feature>
<keyword evidence="5" id="KW-1185">Reference proteome</keyword>
<evidence type="ECO:0000256" key="2">
    <source>
        <dbReference type="SAM" id="Phobius"/>
    </source>
</evidence>
<dbReference type="EMBL" id="SZYD01000008">
    <property type="protein sequence ID" value="KAD5507574.1"/>
    <property type="molecule type" value="Genomic_DNA"/>
</dbReference>
<dbReference type="CDD" id="cd04051">
    <property type="entry name" value="C2_SRC2_like"/>
    <property type="match status" value="1"/>
</dbReference>
<sequence>MDRYRPLDITVISATGLDNFMFFIRMRVYVVVSLLNGDSVVEKKTHSSHGRNPRWNHRMKFPVEESAIHTTTLLFVLRQHRMYGDKDIGEVSIPVSELLEMNPGGSEHLVDYQVQSVRGKTVGTFTFSHQFRDKVCPARDAAGNSHPPATAYINNPQGVPAYYQPPYSSYANYPAPQYGTGVGWYHPTTPPPYPYPPQQLGCVFFLAPVLFALWFVVRKFKCSKTAQKQEVVHVDEHLKVSENVVQFPNGLKSVSISVDDDLHVDEEQECVNNEKIGKNEHHDDDIKAHATTSQA</sequence>
<feature type="transmembrane region" description="Helical" evidence="2">
    <location>
        <begin position="198"/>
        <end position="217"/>
    </location>
</feature>
<feature type="region of interest" description="Disordered" evidence="1">
    <location>
        <begin position="275"/>
        <end position="295"/>
    </location>
</feature>
<evidence type="ECO:0000256" key="1">
    <source>
        <dbReference type="SAM" id="MobiDB-lite"/>
    </source>
</evidence>
<dbReference type="InterPro" id="IPR035892">
    <property type="entry name" value="C2_domain_sf"/>
</dbReference>
<dbReference type="SMART" id="SM00239">
    <property type="entry name" value="C2"/>
    <property type="match status" value="1"/>
</dbReference>
<dbReference type="SUPFAM" id="SSF49562">
    <property type="entry name" value="C2 domain (Calcium/lipid-binding domain, CaLB)"/>
    <property type="match status" value="1"/>
</dbReference>
<dbReference type="PROSITE" id="PS50004">
    <property type="entry name" value="C2"/>
    <property type="match status" value="1"/>
</dbReference>
<gene>
    <name evidence="4" type="ORF">E3N88_15277</name>
</gene>
<organism evidence="4 5">
    <name type="scientific">Mikania micrantha</name>
    <name type="common">bitter vine</name>
    <dbReference type="NCBI Taxonomy" id="192012"/>
    <lineage>
        <taxon>Eukaryota</taxon>
        <taxon>Viridiplantae</taxon>
        <taxon>Streptophyta</taxon>
        <taxon>Embryophyta</taxon>
        <taxon>Tracheophyta</taxon>
        <taxon>Spermatophyta</taxon>
        <taxon>Magnoliopsida</taxon>
        <taxon>eudicotyledons</taxon>
        <taxon>Gunneridae</taxon>
        <taxon>Pentapetalae</taxon>
        <taxon>asterids</taxon>
        <taxon>campanulids</taxon>
        <taxon>Asterales</taxon>
        <taxon>Asteraceae</taxon>
        <taxon>Asteroideae</taxon>
        <taxon>Heliantheae alliance</taxon>
        <taxon>Eupatorieae</taxon>
        <taxon>Mikania</taxon>
    </lineage>
</organism>
<keyword evidence="2" id="KW-1133">Transmembrane helix</keyword>
<accession>A0A5N6NWD3</accession>
<name>A0A5N6NWD3_9ASTR</name>
<dbReference type="PANTHER" id="PTHR32246">
    <property type="entry name" value="INGRESSION PROTEIN FIC1"/>
    <property type="match status" value="1"/>
</dbReference>
<dbReference type="Proteomes" id="UP000326396">
    <property type="component" value="Linkage Group LG16"/>
</dbReference>
<dbReference type="PANTHER" id="PTHR32246:SF124">
    <property type="entry name" value="C2 DOMAIN-CONTAINING PROTEIN"/>
    <property type="match status" value="1"/>
</dbReference>
<dbReference type="InterPro" id="IPR000008">
    <property type="entry name" value="C2_dom"/>
</dbReference>
<evidence type="ECO:0000313" key="4">
    <source>
        <dbReference type="EMBL" id="KAD5507574.1"/>
    </source>
</evidence>
<feature type="compositionally biased region" description="Basic and acidic residues" evidence="1">
    <location>
        <begin position="275"/>
        <end position="288"/>
    </location>
</feature>
<protein>
    <recommendedName>
        <fullName evidence="3">C2 domain-containing protein</fullName>
    </recommendedName>
</protein>
<proteinExistence type="predicted"/>
<evidence type="ECO:0000259" key="3">
    <source>
        <dbReference type="PROSITE" id="PS50004"/>
    </source>
</evidence>
<dbReference type="GO" id="GO:0006952">
    <property type="term" value="P:defense response"/>
    <property type="evidence" value="ECO:0007669"/>
    <property type="project" value="InterPro"/>
</dbReference>
<reference evidence="4 5" key="1">
    <citation type="submission" date="2019-05" db="EMBL/GenBank/DDBJ databases">
        <title>Mikania micrantha, genome provides insights into the molecular mechanism of rapid growth.</title>
        <authorList>
            <person name="Liu B."/>
        </authorList>
    </citation>
    <scope>NUCLEOTIDE SEQUENCE [LARGE SCALE GENOMIC DNA]</scope>
    <source>
        <strain evidence="4">NLD-2019</strain>
        <tissue evidence="4">Leaf</tissue>
    </source>
</reference>
<keyword evidence="2" id="KW-0812">Transmembrane</keyword>
<evidence type="ECO:0000313" key="5">
    <source>
        <dbReference type="Proteomes" id="UP000326396"/>
    </source>
</evidence>